<organism evidence="1 2">
    <name type="scientific">Acyrthosiphon pisum</name>
    <name type="common">Pea aphid</name>
    <dbReference type="NCBI Taxonomy" id="7029"/>
    <lineage>
        <taxon>Eukaryota</taxon>
        <taxon>Metazoa</taxon>
        <taxon>Ecdysozoa</taxon>
        <taxon>Arthropoda</taxon>
        <taxon>Hexapoda</taxon>
        <taxon>Insecta</taxon>
        <taxon>Pterygota</taxon>
        <taxon>Neoptera</taxon>
        <taxon>Paraneoptera</taxon>
        <taxon>Hemiptera</taxon>
        <taxon>Sternorrhyncha</taxon>
        <taxon>Aphidomorpha</taxon>
        <taxon>Aphidoidea</taxon>
        <taxon>Aphididae</taxon>
        <taxon>Macrosiphini</taxon>
        <taxon>Acyrthosiphon</taxon>
    </lineage>
</organism>
<dbReference type="GeneID" id="100568979"/>
<keyword evidence="2" id="KW-1185">Reference proteome</keyword>
<dbReference type="RefSeq" id="XP_029347082.1">
    <property type="nucleotide sequence ID" value="XM_029491222.1"/>
</dbReference>
<dbReference type="Proteomes" id="UP000007819">
    <property type="component" value="Chromosome A3"/>
</dbReference>
<evidence type="ECO:0000313" key="1">
    <source>
        <dbReference type="EnsemblMetazoa" id="XP_029347082.1"/>
    </source>
</evidence>
<name>A0A8R2NVD9_ACYPI</name>
<accession>A0A8R2NVD9</accession>
<dbReference type="KEGG" id="api:100568979"/>
<protein>
    <submittedName>
        <fullName evidence="1">Uncharacterized protein</fullName>
    </submittedName>
</protein>
<evidence type="ECO:0000313" key="2">
    <source>
        <dbReference type="Proteomes" id="UP000007819"/>
    </source>
</evidence>
<reference evidence="2" key="1">
    <citation type="submission" date="2010-06" db="EMBL/GenBank/DDBJ databases">
        <authorList>
            <person name="Jiang H."/>
            <person name="Abraham K."/>
            <person name="Ali S."/>
            <person name="Alsbrooks S.L."/>
            <person name="Anim B.N."/>
            <person name="Anosike U.S."/>
            <person name="Attaway T."/>
            <person name="Bandaranaike D.P."/>
            <person name="Battles P.K."/>
            <person name="Bell S.N."/>
            <person name="Bell A.V."/>
            <person name="Beltran B."/>
            <person name="Bickham C."/>
            <person name="Bustamante Y."/>
            <person name="Caleb T."/>
            <person name="Canada A."/>
            <person name="Cardenas V."/>
            <person name="Carter K."/>
            <person name="Chacko J."/>
            <person name="Chandrabose M.N."/>
            <person name="Chavez D."/>
            <person name="Chavez A."/>
            <person name="Chen L."/>
            <person name="Chu H.-S."/>
            <person name="Claassen K.J."/>
            <person name="Cockrell R."/>
            <person name="Collins M."/>
            <person name="Cooper J.A."/>
            <person name="Cree A."/>
            <person name="Curry S.M."/>
            <person name="Da Y."/>
            <person name="Dao M.D."/>
            <person name="Das B."/>
            <person name="Davila M.-L."/>
            <person name="Davy-Carroll L."/>
            <person name="Denson S."/>
            <person name="Dinh H."/>
            <person name="Ebong V.E."/>
            <person name="Edwards J.R."/>
            <person name="Egan A."/>
            <person name="El-Daye J."/>
            <person name="Escobedo L."/>
            <person name="Fernandez S."/>
            <person name="Fernando P.R."/>
            <person name="Flagg N."/>
            <person name="Forbes L.D."/>
            <person name="Fowler R.G."/>
            <person name="Fu Q."/>
            <person name="Gabisi R.A."/>
            <person name="Ganer J."/>
            <person name="Garbino Pronczuk A."/>
            <person name="Garcia R.M."/>
            <person name="Garner T."/>
            <person name="Garrett T.E."/>
            <person name="Gonzalez D.A."/>
            <person name="Hamid H."/>
            <person name="Hawkins E.S."/>
            <person name="Hirani K."/>
            <person name="Hogues M.E."/>
            <person name="Hollins B."/>
            <person name="Hsiao C.-H."/>
            <person name="Jabil R."/>
            <person name="James M.L."/>
            <person name="Jhangiani S.N."/>
            <person name="Johnson B."/>
            <person name="Johnson Q."/>
            <person name="Joshi V."/>
            <person name="Kalu J.B."/>
            <person name="Kam C."/>
            <person name="Kashfia A."/>
            <person name="Keebler J."/>
            <person name="Kisamo H."/>
            <person name="Kovar C.L."/>
            <person name="Lago L.A."/>
            <person name="Lai C.-Y."/>
            <person name="Laidlaw J."/>
            <person name="Lara F."/>
            <person name="Le T.-K."/>
            <person name="Lee S.L."/>
            <person name="Legall F.H."/>
            <person name="Lemon S.J."/>
            <person name="Lewis L.R."/>
            <person name="Li B."/>
            <person name="Liu Y."/>
            <person name="Liu Y.-S."/>
            <person name="Lopez J."/>
            <person name="Lozado R.J."/>
            <person name="Lu J."/>
            <person name="Madu R.C."/>
            <person name="Maheshwari M."/>
            <person name="Maheshwari R."/>
            <person name="Malloy K."/>
            <person name="Martinez E."/>
            <person name="Mathew T."/>
            <person name="Mercado I.C."/>
            <person name="Mercado C."/>
            <person name="Meyer B."/>
            <person name="Montgomery K."/>
            <person name="Morgan M.B."/>
            <person name="Munidasa M."/>
            <person name="Nazareth L.V."/>
            <person name="Nelson J."/>
            <person name="Ng B.M."/>
            <person name="Nguyen N.B."/>
            <person name="Nguyen P.Q."/>
            <person name="Nguyen T."/>
            <person name="Obregon M."/>
            <person name="Okwuonu G.O."/>
            <person name="Onwere C.G."/>
            <person name="Orozco G."/>
            <person name="Parra A."/>
            <person name="Patel S."/>
            <person name="Patil S."/>
            <person name="Perez A."/>
            <person name="Perez Y."/>
            <person name="Pham C."/>
            <person name="Primus E.L."/>
            <person name="Pu L.-L."/>
            <person name="Puazo M."/>
            <person name="Qin X."/>
            <person name="Quiroz J.B."/>
            <person name="Reese J."/>
            <person name="Richards S."/>
            <person name="Rives C.M."/>
            <person name="Robberts R."/>
            <person name="Ruiz S.J."/>
            <person name="Ruiz M.J."/>
            <person name="Santibanez J."/>
            <person name="Schneider B.W."/>
            <person name="Sisson I."/>
            <person name="Smith M."/>
            <person name="Sodergren E."/>
            <person name="Song X.-Z."/>
            <person name="Song B.B."/>
            <person name="Summersgill H."/>
            <person name="Thelus R."/>
            <person name="Thornton R.D."/>
            <person name="Trejos Z.Y."/>
            <person name="Usmani K."/>
            <person name="Vattathil S."/>
            <person name="Villasana D."/>
            <person name="Walker D.L."/>
            <person name="Wang S."/>
            <person name="Wang K."/>
            <person name="White C.S."/>
            <person name="Williams A.C."/>
            <person name="Williamson J."/>
            <person name="Wilson K."/>
            <person name="Woghiren I.O."/>
            <person name="Woodworth J.R."/>
            <person name="Worley K.C."/>
            <person name="Wright R.A."/>
            <person name="Wu W."/>
            <person name="Young L."/>
            <person name="Zhang L."/>
            <person name="Zhang J."/>
            <person name="Zhu Y."/>
            <person name="Muzny D.M."/>
            <person name="Weinstock G."/>
            <person name="Gibbs R.A."/>
        </authorList>
    </citation>
    <scope>NUCLEOTIDE SEQUENCE [LARGE SCALE GENOMIC DNA]</scope>
    <source>
        <strain evidence="2">LSR1</strain>
    </source>
</reference>
<reference evidence="1" key="2">
    <citation type="submission" date="2022-06" db="UniProtKB">
        <authorList>
            <consortium name="EnsemblMetazoa"/>
        </authorList>
    </citation>
    <scope>IDENTIFICATION</scope>
</reference>
<sequence>MSDKDATEPTSYSSSPISDSCLSIGHDSLSEDRLVYLRFCLPDQVNTNIELENLSTHPVETQSFSAVPSNTELLDLLQSANEGRALLATFQQSGLLNSIGRKRLCNIIINKELRDDVYRRVPTSRLQELAFQITTIFPKEHSATYFIPYILYGPGLKRSAKGKLLDCLYNRTREYRKSGLINSSRCSSTLSSSSGRSSPITVRLLNDREENDAITVEENLKWLRNSSDPWDLVERHWSATTNTRLKKLMSKDGQTISEYMSEYPSLKKPTGYLPILKDFDVTHPESSDKLFQNLPLFKNRIFKLAEEKIKKSKELTTNDLLKEYIQLGTEENEGSFIAAFLCLPFLIGVSITKGKRTKTQWKPSKVEMRDGFITHLLSNAEVEETISRRREKLNDVSETGIKDKCVWFDVNNFSLFDQVGVDVMHDMLEGCSKYIMKFILLYYTKELKLFSLQVLNDRINGFDFGPENNKPCSLTLDNINQGNIKQSASEMLTLIRYFGLLVGDFIPPEEPVWELYIVMRRVMDILMSTSLTIDSCSMLQTLVAEMNELYLSYSNSHLKPKFHFLTHYHSMVRKLSPVISFWSMRYEAKHRISKISAKSSFNRRNICMTLAIRHQLHLNEMFTKGKLNKSVIVGPQKEIDSIKACLIQTELNLDTVETLIRVKWAEVKGTRYKPKTILTLDIMNDNNPNFVIVKDIFLYGPNRVIFECSKFTTIGFDEHVFCYEVTSPEINYLCFIFQDLLISPIPNTINVVSNGIYYITVRSPL</sequence>
<dbReference type="EnsemblMetazoa" id="XM_029491222.1">
    <property type="protein sequence ID" value="XP_029347082.1"/>
    <property type="gene ID" value="LOC100568979"/>
</dbReference>
<dbReference type="OrthoDB" id="6611730at2759"/>
<dbReference type="AlphaFoldDB" id="A0A8R2NVD9"/>
<proteinExistence type="predicted"/>